<evidence type="ECO:0000313" key="2">
    <source>
        <dbReference type="Proteomes" id="UP000245765"/>
    </source>
</evidence>
<name>A0A317FDJ4_9PROT</name>
<evidence type="ECO:0000313" key="1">
    <source>
        <dbReference type="EMBL" id="PWS37150.1"/>
    </source>
</evidence>
<dbReference type="Gene3D" id="2.160.20.10">
    <property type="entry name" value="Single-stranded right-handed beta-helix, Pectin lyase-like"/>
    <property type="match status" value="1"/>
</dbReference>
<organism evidence="1 2">
    <name type="scientific">Falsiroseomonas bella</name>
    <dbReference type="NCBI Taxonomy" id="2184016"/>
    <lineage>
        <taxon>Bacteria</taxon>
        <taxon>Pseudomonadati</taxon>
        <taxon>Pseudomonadota</taxon>
        <taxon>Alphaproteobacteria</taxon>
        <taxon>Acetobacterales</taxon>
        <taxon>Roseomonadaceae</taxon>
        <taxon>Falsiroseomonas</taxon>
    </lineage>
</organism>
<gene>
    <name evidence="1" type="ORF">DFH01_09800</name>
</gene>
<dbReference type="OrthoDB" id="7273921at2"/>
<dbReference type="InterPro" id="IPR042302">
    <property type="entry name" value="E1_FCCH_sf"/>
</dbReference>
<dbReference type="SUPFAM" id="SSF51126">
    <property type="entry name" value="Pectin lyase-like"/>
    <property type="match status" value="1"/>
</dbReference>
<dbReference type="Proteomes" id="UP000245765">
    <property type="component" value="Unassembled WGS sequence"/>
</dbReference>
<dbReference type="InterPro" id="IPR012334">
    <property type="entry name" value="Pectin_lyas_fold"/>
</dbReference>
<keyword evidence="2" id="KW-1185">Reference proteome</keyword>
<proteinExistence type="predicted"/>
<dbReference type="Gene3D" id="2.40.30.180">
    <property type="entry name" value="Ubiquitin-activating enzyme E1, FCCH domain"/>
    <property type="match status" value="1"/>
</dbReference>
<protein>
    <recommendedName>
        <fullName evidence="3">Pectate lyase superfamily protein domain-containing protein</fullName>
    </recommendedName>
</protein>
<accession>A0A317FDJ4</accession>
<comment type="caution">
    <text evidence="1">The sequence shown here is derived from an EMBL/GenBank/DDBJ whole genome shotgun (WGS) entry which is preliminary data.</text>
</comment>
<dbReference type="AlphaFoldDB" id="A0A317FDJ4"/>
<evidence type="ECO:0008006" key="3">
    <source>
        <dbReference type="Google" id="ProtNLM"/>
    </source>
</evidence>
<dbReference type="EMBL" id="QGNA01000002">
    <property type="protein sequence ID" value="PWS37150.1"/>
    <property type="molecule type" value="Genomic_DNA"/>
</dbReference>
<reference evidence="2" key="1">
    <citation type="submission" date="2018-05" db="EMBL/GenBank/DDBJ databases">
        <authorList>
            <person name="Du Z."/>
            <person name="Wang X."/>
        </authorList>
    </citation>
    <scope>NUCLEOTIDE SEQUENCE [LARGE SCALE GENOMIC DNA]</scope>
    <source>
        <strain evidence="2">CQN31</strain>
    </source>
</reference>
<dbReference type="RefSeq" id="WP_109870259.1">
    <property type="nucleotide sequence ID" value="NZ_QGNA01000002.1"/>
</dbReference>
<dbReference type="InterPro" id="IPR011050">
    <property type="entry name" value="Pectin_lyase_fold/virulence"/>
</dbReference>
<sequence length="783" mass="80056">MPDTRITDLPAATALAAADLAPVVQGSGAAAETRRATFAQITAGVFAERMFHVRDYGAIGNGIADDVAAIQAAIDAANAAGGGIVRLGPRRYRVAAAELVVRENVCLEGPVFPGGQRPSGDYRSLPGTILLDSTRTLRVLRGATLRRVAVIRDGLGAPPTTVRAAINLRAAMAGTAITIGDGSGTHHDVLVEDVLVLGFDLALRADNSQRFNLRRMRGDNRNGIFLSRTFDITRIHDVHFWPFLTGNLSGVTLAQFGVAGVANNGSGLIRITTATAHGLVTGDLVNVTGVNGVPNANSRRTATVVDATRLDLQGSSFSGSWTGGGTLTVWNNRRLGTAFRIETSDVAEFVNCFCYGYDLGFDLGDGAQSIQLNNCSVDDLLSLKDPLTVGTWIRGSAFRTKWLGGFISSMATAVRVASTAPNQGDNQFVGVMVGGDGAARTVEVLDGGLTLVACDLPAASVYLASTGDSLSVVASDTRSTTFQGQTPADVSRIVLVANRTQALGSTPDQGTVLFRRSETLGAELGFENQDAAISYAMGIGGGPLAPLEIGGLAGVNPNGGVVLGANAAMTAPMTLTLRRASDTPANGDALGQVVFAGNNAGGSQTTFARAGGVSETVAAGSEAGAFVIETRNGATLTERLRVGATGTVTLQGPLVLPGDPTASAQAASKGYVDAQFTARRLPVAAASSATALTLAAHNARLVSANPGTTLSIDWAATGDGFSCLVANRTGGDLTIAMSGFTGTTPTNPDGLTKLRNGGLATLLAYSPDGGTTRLLLLAGAAAA</sequence>